<dbReference type="OrthoDB" id="286734at2759"/>
<evidence type="ECO:0000256" key="2">
    <source>
        <dbReference type="ARBA" id="ARBA00022679"/>
    </source>
</evidence>
<feature type="compositionally biased region" description="Basic and acidic residues" evidence="7">
    <location>
        <begin position="483"/>
        <end position="493"/>
    </location>
</feature>
<dbReference type="GO" id="GO:0030258">
    <property type="term" value="P:lipid modification"/>
    <property type="evidence" value="ECO:0007669"/>
    <property type="project" value="TreeGrafter"/>
</dbReference>
<feature type="transmembrane region" description="Helical" evidence="8">
    <location>
        <begin position="362"/>
        <end position="383"/>
    </location>
</feature>
<organism evidence="9 10">
    <name type="scientific">Holothuria leucospilota</name>
    <name type="common">Black long sea cucumber</name>
    <name type="synonym">Mertensiothuria leucospilota</name>
    <dbReference type="NCBI Taxonomy" id="206669"/>
    <lineage>
        <taxon>Eukaryota</taxon>
        <taxon>Metazoa</taxon>
        <taxon>Echinodermata</taxon>
        <taxon>Eleutherozoa</taxon>
        <taxon>Echinozoa</taxon>
        <taxon>Holothuroidea</taxon>
        <taxon>Aspidochirotacea</taxon>
        <taxon>Aspidochirotida</taxon>
        <taxon>Holothuriidae</taxon>
        <taxon>Holothuria</taxon>
    </lineage>
</organism>
<evidence type="ECO:0000256" key="5">
    <source>
        <dbReference type="ARBA" id="ARBA00023136"/>
    </source>
</evidence>
<keyword evidence="5 8" id="KW-0472">Membrane</keyword>
<evidence type="ECO:0000313" key="10">
    <source>
        <dbReference type="Proteomes" id="UP001152320"/>
    </source>
</evidence>
<accession>A0A9Q0YD60</accession>
<keyword evidence="3 8" id="KW-0812">Transmembrane</keyword>
<dbReference type="EMBL" id="JAIZAY010000022">
    <property type="protein sequence ID" value="KAJ8020488.1"/>
    <property type="molecule type" value="Genomic_DNA"/>
</dbReference>
<evidence type="ECO:0000313" key="9">
    <source>
        <dbReference type="EMBL" id="KAJ8020488.1"/>
    </source>
</evidence>
<comment type="subcellular location">
    <subcellularLocation>
        <location evidence="1">Membrane</location>
        <topology evidence="1">Multi-pass membrane protein</topology>
    </subcellularLocation>
</comment>
<dbReference type="InterPro" id="IPR049941">
    <property type="entry name" value="LPLAT_7/PORCN-like"/>
</dbReference>
<sequence length="493" mass="57018">MEIFLVRAISDATKLKYTEVVFVTCQFTALFFSFFFRRYLKPTNTSTTTRYTAQLLLGISMVLFSFGRGTIHFLIDSIVCYVMTLTLDPRYSQLFVTFFSVSYMSAIHLYFQFSNLGVNNLDYIGPLMILTEKLSSLAWSVHDGFARKEEDLNDLQQHMVVREYPSPLKFFSFIFCPQNLLVGPVTYYADYCAFIEGKPFMLKIKDEKGEEKLVYTEPSALYAITGKLFFTLLSSLCLLTLVPRFPIMGNVDDDFIQNYSFLFRLGWLIISIEVAKSKYFLAWVWADAINNAAGLGFNGYDDKGNPKWDGVTNVRIWEFQTATSLKVLIDNWNISGARWLRHVCFDRMPYQKKLTTFMLSSIWHGFYPGYFFTFGSASIMVAASQKVRVNLRHHFTSSSRLKAGYDVFTWACTHLCLAYFIAPFTFLKFDLCVKYFNSFYWFLHVLAFMAIIFLPGRKRSKTPAKTEMNGVYESNHNSTDGKVNNHTETKKEQ</sequence>
<feature type="transmembrane region" description="Helical" evidence="8">
    <location>
        <begin position="52"/>
        <end position="71"/>
    </location>
</feature>
<feature type="transmembrane region" description="Helical" evidence="8">
    <location>
        <begin position="20"/>
        <end position="40"/>
    </location>
</feature>
<proteinExistence type="predicted"/>
<feature type="transmembrane region" description="Helical" evidence="8">
    <location>
        <begin position="220"/>
        <end position="242"/>
    </location>
</feature>
<keyword evidence="6" id="KW-0012">Acyltransferase</keyword>
<dbReference type="InterPro" id="IPR004299">
    <property type="entry name" value="MBOAT_fam"/>
</dbReference>
<feature type="transmembrane region" description="Helical" evidence="8">
    <location>
        <begin position="438"/>
        <end position="456"/>
    </location>
</feature>
<keyword evidence="2" id="KW-0808">Transferase</keyword>
<protein>
    <submittedName>
        <fullName evidence="9">Membrane-bound O-acyltransferase domain-containing protein 2</fullName>
    </submittedName>
</protein>
<comment type="caution">
    <text evidence="9">The sequence shown here is derived from an EMBL/GenBank/DDBJ whole genome shotgun (WGS) entry which is preliminary data.</text>
</comment>
<dbReference type="GO" id="GO:0016020">
    <property type="term" value="C:membrane"/>
    <property type="evidence" value="ECO:0007669"/>
    <property type="project" value="UniProtKB-SubCell"/>
</dbReference>
<evidence type="ECO:0000256" key="8">
    <source>
        <dbReference type="SAM" id="Phobius"/>
    </source>
</evidence>
<feature type="transmembrane region" description="Helical" evidence="8">
    <location>
        <begin position="91"/>
        <end position="111"/>
    </location>
</feature>
<gene>
    <name evidence="9" type="ORF">HOLleu_40090</name>
</gene>
<dbReference type="GO" id="GO:0016746">
    <property type="term" value="F:acyltransferase activity"/>
    <property type="evidence" value="ECO:0007669"/>
    <property type="project" value="UniProtKB-KW"/>
</dbReference>
<dbReference type="AlphaFoldDB" id="A0A9Q0YD60"/>
<evidence type="ECO:0000256" key="1">
    <source>
        <dbReference type="ARBA" id="ARBA00004141"/>
    </source>
</evidence>
<dbReference type="Proteomes" id="UP001152320">
    <property type="component" value="Chromosome 22"/>
</dbReference>
<name>A0A9Q0YD60_HOLLE</name>
<evidence type="ECO:0000256" key="6">
    <source>
        <dbReference type="ARBA" id="ARBA00023315"/>
    </source>
</evidence>
<feature type="compositionally biased region" description="Polar residues" evidence="7">
    <location>
        <begin position="472"/>
        <end position="482"/>
    </location>
</feature>
<evidence type="ECO:0000256" key="4">
    <source>
        <dbReference type="ARBA" id="ARBA00022989"/>
    </source>
</evidence>
<evidence type="ECO:0000256" key="7">
    <source>
        <dbReference type="SAM" id="MobiDB-lite"/>
    </source>
</evidence>
<keyword evidence="4 8" id="KW-1133">Transmembrane helix</keyword>
<dbReference type="PANTHER" id="PTHR13906">
    <property type="entry name" value="PORCUPINE"/>
    <property type="match status" value="1"/>
</dbReference>
<evidence type="ECO:0000256" key="3">
    <source>
        <dbReference type="ARBA" id="ARBA00022692"/>
    </source>
</evidence>
<reference evidence="9" key="1">
    <citation type="submission" date="2021-10" db="EMBL/GenBank/DDBJ databases">
        <title>Tropical sea cucumber genome reveals ecological adaptation and Cuvierian tubules defense mechanism.</title>
        <authorList>
            <person name="Chen T."/>
        </authorList>
    </citation>
    <scope>NUCLEOTIDE SEQUENCE</scope>
    <source>
        <strain evidence="9">Nanhai2018</strain>
        <tissue evidence="9">Muscle</tissue>
    </source>
</reference>
<keyword evidence="10" id="KW-1185">Reference proteome</keyword>
<feature type="transmembrane region" description="Helical" evidence="8">
    <location>
        <begin position="403"/>
        <end position="426"/>
    </location>
</feature>
<feature type="region of interest" description="Disordered" evidence="7">
    <location>
        <begin position="466"/>
        <end position="493"/>
    </location>
</feature>
<dbReference type="PANTHER" id="PTHR13906:SF4">
    <property type="entry name" value="LYSOPHOSPHOLIPID ACYLTRANSFERASE 6"/>
    <property type="match status" value="1"/>
</dbReference>
<dbReference type="Pfam" id="PF03062">
    <property type="entry name" value="MBOAT"/>
    <property type="match status" value="1"/>
</dbReference>